<name>A0A291C275_9COND</name>
<dbReference type="GO" id="GO:0005576">
    <property type="term" value="C:extracellular region"/>
    <property type="evidence" value="ECO:0007669"/>
    <property type="project" value="UniProtKB-SubCell"/>
</dbReference>
<comment type="similarity">
    <text evidence="5">Belongs to the conotoxin T superfamily.</text>
</comment>
<reference evidence="6" key="2">
    <citation type="submission" date="2017-07" db="EMBL/GenBank/DDBJ databases">
        <authorList>
            <person name="Sun Z.S."/>
            <person name="Albrecht U."/>
            <person name="Echele G."/>
            <person name="Lee C.C."/>
        </authorList>
    </citation>
    <scope>NUCLEOTIDE SEQUENCE</scope>
    <source>
        <strain evidence="6">T_Amz5.5ii</strain>
    </source>
</reference>
<dbReference type="InterPro" id="IPR031565">
    <property type="entry name" value="T-conotoxin"/>
</dbReference>
<reference evidence="6" key="1">
    <citation type="journal article" date="2017" name="Genome Biol. Evol.">
        <title>Divergence of the Venom Exogene Repertoire in Two Sister Species of Turriconus.</title>
        <authorList>
            <person name="Li Q."/>
            <person name="Barghi N."/>
            <person name="Lu A."/>
            <person name="Fedosov A.E."/>
            <person name="Bandyopadhyay P.K."/>
            <person name="Lluisma A.O."/>
            <person name="Concepcion G.P."/>
            <person name="Yandell M."/>
            <person name="Olivera B.M."/>
            <person name="Safavi-Hemami H."/>
        </authorList>
    </citation>
    <scope>NUCLEOTIDE SEQUENCE</scope>
    <source>
        <strain evidence="6">T_Amz5.5ii</strain>
    </source>
</reference>
<protein>
    <recommendedName>
        <fullName evidence="5">Conotoxin</fullName>
    </recommendedName>
</protein>
<evidence type="ECO:0000256" key="4">
    <source>
        <dbReference type="ARBA" id="ARBA00022729"/>
    </source>
</evidence>
<dbReference type="GO" id="GO:0090729">
    <property type="term" value="F:toxin activity"/>
    <property type="evidence" value="ECO:0007669"/>
    <property type="project" value="UniProtKB-UniRule"/>
</dbReference>
<organism evidence="6">
    <name type="scientific">Conus andremenezi</name>
    <dbReference type="NCBI Taxonomy" id="1077466"/>
    <lineage>
        <taxon>Eukaryota</taxon>
        <taxon>Metazoa</taxon>
        <taxon>Spiralia</taxon>
        <taxon>Lophotrochozoa</taxon>
        <taxon>Mollusca</taxon>
        <taxon>Gastropoda</taxon>
        <taxon>Caenogastropoda</taxon>
        <taxon>Neogastropoda</taxon>
        <taxon>Conoidea</taxon>
        <taxon>Conidae</taxon>
        <taxon>Conus</taxon>
        <taxon>Turriconus</taxon>
    </lineage>
</organism>
<evidence type="ECO:0000256" key="1">
    <source>
        <dbReference type="ARBA" id="ARBA00004613"/>
    </source>
</evidence>
<keyword evidence="2 5" id="KW-0964">Secreted</keyword>
<keyword evidence="3 5" id="KW-0800">Toxin</keyword>
<accession>A0A291C275</accession>
<comment type="subcellular location">
    <subcellularLocation>
        <location evidence="1 5">Secreted</location>
    </subcellularLocation>
</comment>
<proteinExistence type="evidence at transcript level"/>
<evidence type="ECO:0000256" key="2">
    <source>
        <dbReference type="ARBA" id="ARBA00022525"/>
    </source>
</evidence>
<evidence type="ECO:0000313" key="6">
    <source>
        <dbReference type="EMBL" id="ATF27563.1"/>
    </source>
</evidence>
<dbReference type="AlphaFoldDB" id="A0A291C275"/>
<evidence type="ECO:0000256" key="5">
    <source>
        <dbReference type="RuleBase" id="RU367125"/>
    </source>
</evidence>
<dbReference type="EMBL" id="MF576729">
    <property type="protein sequence ID" value="ATF27563.1"/>
    <property type="molecule type" value="mRNA"/>
</dbReference>
<feature type="signal peptide" evidence="5">
    <location>
        <begin position="1"/>
        <end position="19"/>
    </location>
</feature>
<evidence type="ECO:0000256" key="3">
    <source>
        <dbReference type="ARBA" id="ARBA00022656"/>
    </source>
</evidence>
<keyword evidence="4 5" id="KW-0732">Signal</keyword>
<dbReference type="Pfam" id="PF16981">
    <property type="entry name" value="Chi-conotoxin"/>
    <property type="match status" value="1"/>
</dbReference>
<sequence length="60" mass="6715">MLGLPVFIILLLLVSPAATMPVESDLQRDLTQVSPKDFGMRPEHKRRMQWIGCCGRGVCC</sequence>
<feature type="chain" id="PRO_5028515037" description="Conotoxin" evidence="5">
    <location>
        <begin position="20"/>
        <end position="60"/>
    </location>
</feature>